<dbReference type="InterPro" id="IPR036388">
    <property type="entry name" value="WH-like_DNA-bd_sf"/>
</dbReference>
<organism evidence="2 3">
    <name type="scientific">Halarsenatibacter silvermanii</name>
    <dbReference type="NCBI Taxonomy" id="321763"/>
    <lineage>
        <taxon>Bacteria</taxon>
        <taxon>Bacillati</taxon>
        <taxon>Bacillota</taxon>
        <taxon>Clostridia</taxon>
        <taxon>Halanaerobiales</taxon>
        <taxon>Halarsenatibacteraceae</taxon>
        <taxon>Halarsenatibacter</taxon>
    </lineage>
</organism>
<dbReference type="EMBL" id="FNGO01000039">
    <property type="protein sequence ID" value="SDM46880.1"/>
    <property type="molecule type" value="Genomic_DNA"/>
</dbReference>
<dbReference type="Proteomes" id="UP000199476">
    <property type="component" value="Unassembled WGS sequence"/>
</dbReference>
<dbReference type="PANTHER" id="PTHR30432">
    <property type="entry name" value="TRANSCRIPTIONAL REGULATOR MODE"/>
    <property type="match status" value="1"/>
</dbReference>
<evidence type="ECO:0000313" key="3">
    <source>
        <dbReference type="Proteomes" id="UP000199476"/>
    </source>
</evidence>
<proteinExistence type="predicted"/>
<evidence type="ECO:0000259" key="1">
    <source>
        <dbReference type="Pfam" id="PF00126"/>
    </source>
</evidence>
<keyword evidence="3" id="KW-1185">Reference proteome</keyword>
<dbReference type="PANTHER" id="PTHR30432:SF1">
    <property type="entry name" value="DNA-BINDING TRANSCRIPTIONAL DUAL REGULATOR MODE"/>
    <property type="match status" value="1"/>
</dbReference>
<dbReference type="RefSeq" id="WP_089762294.1">
    <property type="nucleotide sequence ID" value="NZ_FNGO01000039.1"/>
</dbReference>
<accession>A0A1G9TGW0</accession>
<feature type="domain" description="HTH lysR-type" evidence="1">
    <location>
        <begin position="22"/>
        <end position="84"/>
    </location>
</feature>
<dbReference type="OrthoDB" id="285216at2"/>
<gene>
    <name evidence="2" type="ORF">SAMN04488692_13912</name>
</gene>
<protein>
    <submittedName>
        <fullName evidence="2">Molybdate transport system regulatory protein</fullName>
    </submittedName>
</protein>
<sequence>MQPRLKLWIENEEGEQIVGEGLLQLLQKIEETGSLNQASARLDMSYRTAWGKIEKIENRLDSKLIHRETGGGKKGGSTLTERGRNLMRGYKSFKARVEQELEKSYEEEFLQIIE</sequence>
<dbReference type="Pfam" id="PF00126">
    <property type="entry name" value="HTH_1"/>
    <property type="match status" value="1"/>
</dbReference>
<dbReference type="Gene3D" id="1.10.10.10">
    <property type="entry name" value="Winged helix-like DNA-binding domain superfamily/Winged helix DNA-binding domain"/>
    <property type="match status" value="1"/>
</dbReference>
<reference evidence="2 3" key="1">
    <citation type="submission" date="2016-10" db="EMBL/GenBank/DDBJ databases">
        <authorList>
            <person name="de Groot N.N."/>
        </authorList>
    </citation>
    <scope>NUCLEOTIDE SEQUENCE [LARGE SCALE GENOMIC DNA]</scope>
    <source>
        <strain evidence="2 3">SLAS-1</strain>
    </source>
</reference>
<dbReference type="AlphaFoldDB" id="A0A1G9TGW0"/>
<evidence type="ECO:0000313" key="2">
    <source>
        <dbReference type="EMBL" id="SDM46880.1"/>
    </source>
</evidence>
<dbReference type="InterPro" id="IPR036390">
    <property type="entry name" value="WH_DNA-bd_sf"/>
</dbReference>
<name>A0A1G9TGW0_9FIRM</name>
<dbReference type="STRING" id="321763.SAMN04488692_13912"/>
<dbReference type="InterPro" id="IPR000847">
    <property type="entry name" value="LysR_HTH_N"/>
</dbReference>
<dbReference type="InterPro" id="IPR051815">
    <property type="entry name" value="Molybdate_resp_trans_reg"/>
</dbReference>
<dbReference type="SUPFAM" id="SSF46785">
    <property type="entry name" value="Winged helix' DNA-binding domain"/>
    <property type="match status" value="1"/>
</dbReference>
<dbReference type="GO" id="GO:0003700">
    <property type="term" value="F:DNA-binding transcription factor activity"/>
    <property type="evidence" value="ECO:0007669"/>
    <property type="project" value="InterPro"/>
</dbReference>